<evidence type="ECO:0000256" key="1">
    <source>
        <dbReference type="SAM" id="MobiDB-lite"/>
    </source>
</evidence>
<reference evidence="2" key="1">
    <citation type="submission" date="2020-05" db="UniProtKB">
        <authorList>
            <consortium name="EnsemblMetazoa"/>
        </authorList>
    </citation>
    <scope>IDENTIFICATION</scope>
    <source>
        <strain evidence="2">TTRI</strain>
    </source>
</reference>
<keyword evidence="3" id="KW-1185">Reference proteome</keyword>
<protein>
    <submittedName>
        <fullName evidence="2">Uncharacterized protein</fullName>
    </submittedName>
</protein>
<sequence length="185" mass="20386">MAWEDLARISKNHRLSTMSNESRDEAVKKTDARGKKVKKVRGLSLRSVYYKLPRLKAVAMSYASVAVALKCAAVAPAAGASKSEQSLVVAVAMVPLRKYVSTPKDVLVPPAKNICPVCLRDLMLGHPQLDQYQKWSKTSQKLVSDCWWHKGYGHTEGGDEKVVVGVAPTLGVKVRDLKPMRDSRV</sequence>
<proteinExistence type="predicted"/>
<feature type="compositionally biased region" description="Basic and acidic residues" evidence="1">
    <location>
        <begin position="21"/>
        <end position="33"/>
    </location>
</feature>
<dbReference type="AlphaFoldDB" id="A0A1A9VII9"/>
<feature type="region of interest" description="Disordered" evidence="1">
    <location>
        <begin position="14"/>
        <end position="33"/>
    </location>
</feature>
<name>A0A1A9VII9_GLOAU</name>
<dbReference type="VEuPathDB" id="VectorBase:GAUT038584"/>
<dbReference type="EnsemblMetazoa" id="GAUT038584-RA">
    <property type="protein sequence ID" value="GAUT038584-PA"/>
    <property type="gene ID" value="GAUT038584"/>
</dbReference>
<evidence type="ECO:0000313" key="3">
    <source>
        <dbReference type="Proteomes" id="UP000078200"/>
    </source>
</evidence>
<dbReference type="Proteomes" id="UP000078200">
    <property type="component" value="Unassembled WGS sequence"/>
</dbReference>
<organism evidence="2 3">
    <name type="scientific">Glossina austeni</name>
    <name type="common">Savannah tsetse fly</name>
    <dbReference type="NCBI Taxonomy" id="7395"/>
    <lineage>
        <taxon>Eukaryota</taxon>
        <taxon>Metazoa</taxon>
        <taxon>Ecdysozoa</taxon>
        <taxon>Arthropoda</taxon>
        <taxon>Hexapoda</taxon>
        <taxon>Insecta</taxon>
        <taxon>Pterygota</taxon>
        <taxon>Neoptera</taxon>
        <taxon>Endopterygota</taxon>
        <taxon>Diptera</taxon>
        <taxon>Brachycera</taxon>
        <taxon>Muscomorpha</taxon>
        <taxon>Hippoboscoidea</taxon>
        <taxon>Glossinidae</taxon>
        <taxon>Glossina</taxon>
    </lineage>
</organism>
<accession>A0A1A9VII9</accession>
<evidence type="ECO:0000313" key="2">
    <source>
        <dbReference type="EnsemblMetazoa" id="GAUT038584-PA"/>
    </source>
</evidence>